<keyword evidence="1" id="KW-0175">Coiled coil</keyword>
<name>A0A9X2REG4_9BACT</name>
<dbReference type="Pfam" id="PF25917">
    <property type="entry name" value="BSH_RND"/>
    <property type="match status" value="1"/>
</dbReference>
<keyword evidence="2" id="KW-0732">Signal</keyword>
<dbReference type="PANTHER" id="PTHR30469">
    <property type="entry name" value="MULTIDRUG RESISTANCE PROTEIN MDTA"/>
    <property type="match status" value="1"/>
</dbReference>
<dbReference type="Gene3D" id="1.10.287.1490">
    <property type="match status" value="1"/>
</dbReference>
<dbReference type="RefSeq" id="WP_255134814.1">
    <property type="nucleotide sequence ID" value="NZ_JANDBC010000002.1"/>
</dbReference>
<sequence>MKQKKIYTSLIPMAFLLFLVVGCSQDQTSDAYGQFEAEEVTVSAETSGILKSFTVQEGMKLEEGQKAGQVDSTQLALRKDELLASVASIRTNIAKLEAQADVYREQLNTAQKDLQRFTNLKQNNAATQQQIDQAQGQVNVLNKQINSVEVQKQSVYAELQTMKARIAQVEDQIKKTQIINPVSGTVLSSFAEQGELVTTGKPLYEIANLEEMILRVYVSGAQLPNVILGEQAEVLIDKNTEENESLTGVVRWIASEAEFTPRMIQTKEERVTQVYAVEITVPNPDGKLKIGMPGEVNFR</sequence>
<reference evidence="4" key="1">
    <citation type="submission" date="2022-06" db="EMBL/GenBank/DDBJ databases">
        <title>Gracilimonas sp. CAU 1638 isolated from sea sediment.</title>
        <authorList>
            <person name="Kim W."/>
        </authorList>
    </citation>
    <scope>NUCLEOTIDE SEQUENCE</scope>
    <source>
        <strain evidence="4">CAU 1638</strain>
    </source>
</reference>
<organism evidence="4 5">
    <name type="scientific">Gracilimonas sediminicola</name>
    <dbReference type="NCBI Taxonomy" id="2952158"/>
    <lineage>
        <taxon>Bacteria</taxon>
        <taxon>Pseudomonadati</taxon>
        <taxon>Balneolota</taxon>
        <taxon>Balneolia</taxon>
        <taxon>Balneolales</taxon>
        <taxon>Balneolaceae</taxon>
        <taxon>Gracilimonas</taxon>
    </lineage>
</organism>
<dbReference type="AlphaFoldDB" id="A0A9X2REG4"/>
<dbReference type="InterPro" id="IPR058625">
    <property type="entry name" value="MdtA-like_BSH"/>
</dbReference>
<dbReference type="PROSITE" id="PS51257">
    <property type="entry name" value="PROKAR_LIPOPROTEIN"/>
    <property type="match status" value="1"/>
</dbReference>
<evidence type="ECO:0000259" key="3">
    <source>
        <dbReference type="Pfam" id="PF25917"/>
    </source>
</evidence>
<evidence type="ECO:0000256" key="1">
    <source>
        <dbReference type="SAM" id="Coils"/>
    </source>
</evidence>
<dbReference type="Proteomes" id="UP001139125">
    <property type="component" value="Unassembled WGS sequence"/>
</dbReference>
<comment type="caution">
    <text evidence="4">The sequence shown here is derived from an EMBL/GenBank/DDBJ whole genome shotgun (WGS) entry which is preliminary data.</text>
</comment>
<protein>
    <submittedName>
        <fullName evidence="4">Efflux RND transporter periplasmic adaptor subunit</fullName>
    </submittedName>
</protein>
<dbReference type="EMBL" id="JANDBC010000002">
    <property type="protein sequence ID" value="MCP9291940.1"/>
    <property type="molecule type" value="Genomic_DNA"/>
</dbReference>
<feature type="coiled-coil region" evidence="1">
    <location>
        <begin position="79"/>
        <end position="179"/>
    </location>
</feature>
<evidence type="ECO:0000313" key="4">
    <source>
        <dbReference type="EMBL" id="MCP9291940.1"/>
    </source>
</evidence>
<evidence type="ECO:0000313" key="5">
    <source>
        <dbReference type="Proteomes" id="UP001139125"/>
    </source>
</evidence>
<proteinExistence type="predicted"/>
<keyword evidence="5" id="KW-1185">Reference proteome</keyword>
<dbReference type="GO" id="GO:1990281">
    <property type="term" value="C:efflux pump complex"/>
    <property type="evidence" value="ECO:0007669"/>
    <property type="project" value="TreeGrafter"/>
</dbReference>
<evidence type="ECO:0000256" key="2">
    <source>
        <dbReference type="SAM" id="SignalP"/>
    </source>
</evidence>
<dbReference type="Gene3D" id="2.40.30.170">
    <property type="match status" value="1"/>
</dbReference>
<dbReference type="GO" id="GO:0015562">
    <property type="term" value="F:efflux transmembrane transporter activity"/>
    <property type="evidence" value="ECO:0007669"/>
    <property type="project" value="TreeGrafter"/>
</dbReference>
<feature type="chain" id="PRO_5040729429" evidence="2">
    <location>
        <begin position="27"/>
        <end position="299"/>
    </location>
</feature>
<accession>A0A9X2REG4</accession>
<feature type="signal peptide" evidence="2">
    <location>
        <begin position="1"/>
        <end position="26"/>
    </location>
</feature>
<dbReference type="SUPFAM" id="SSF111369">
    <property type="entry name" value="HlyD-like secretion proteins"/>
    <property type="match status" value="1"/>
</dbReference>
<feature type="domain" description="Multidrug resistance protein MdtA-like barrel-sandwich hybrid" evidence="3">
    <location>
        <begin position="39"/>
        <end position="203"/>
    </location>
</feature>
<gene>
    <name evidence="4" type="ORF">NM125_10170</name>
</gene>